<dbReference type="EMBL" id="JANUGU010000003">
    <property type="protein sequence ID" value="MCS0658943.1"/>
    <property type="molecule type" value="Genomic_DNA"/>
</dbReference>
<reference evidence="3 4" key="1">
    <citation type="submission" date="2022-08" db="EMBL/GenBank/DDBJ databases">
        <title>Reclassification of Massilia species as members of the genera Telluria, Duganella, Pseudoduganella, Mokoshia gen. nov. and Zemynaea gen. nov. using orthogonal and non-orthogonal genome-based approaches.</title>
        <authorList>
            <person name="Bowman J.P."/>
        </authorList>
    </citation>
    <scope>NUCLEOTIDE SEQUENCE [LARGE SCALE GENOMIC DNA]</scope>
    <source>
        <strain evidence="3 4">JCM 31606</strain>
    </source>
</reference>
<dbReference type="PIRSF" id="PIRSF000390">
    <property type="entry name" value="PLP_StrS"/>
    <property type="match status" value="1"/>
</dbReference>
<evidence type="ECO:0000256" key="2">
    <source>
        <dbReference type="RuleBase" id="RU004508"/>
    </source>
</evidence>
<organism evidence="3 4">
    <name type="scientific">Massilia terrae</name>
    <dbReference type="NCBI Taxonomy" id="1811224"/>
    <lineage>
        <taxon>Bacteria</taxon>
        <taxon>Pseudomonadati</taxon>
        <taxon>Pseudomonadota</taxon>
        <taxon>Betaproteobacteria</taxon>
        <taxon>Burkholderiales</taxon>
        <taxon>Oxalobacteraceae</taxon>
        <taxon>Telluria group</taxon>
        <taxon>Massilia</taxon>
    </lineage>
</organism>
<dbReference type="Proteomes" id="UP001204621">
    <property type="component" value="Unassembled WGS sequence"/>
</dbReference>
<dbReference type="PANTHER" id="PTHR30244:SF34">
    <property type="entry name" value="DTDP-4-AMINO-4,6-DIDEOXYGALACTOSE TRANSAMINASE"/>
    <property type="match status" value="1"/>
</dbReference>
<evidence type="ECO:0000313" key="4">
    <source>
        <dbReference type="Proteomes" id="UP001204621"/>
    </source>
</evidence>
<comment type="similarity">
    <text evidence="1 2">Belongs to the DegT/DnrJ/EryC1 family.</text>
</comment>
<gene>
    <name evidence="3" type="ORF">NX778_12800</name>
</gene>
<accession>A0ABT2D0Q9</accession>
<keyword evidence="3" id="KW-0808">Transferase</keyword>
<dbReference type="RefSeq" id="WP_258812128.1">
    <property type="nucleotide sequence ID" value="NZ_JANUGU010000003.1"/>
</dbReference>
<evidence type="ECO:0000256" key="1">
    <source>
        <dbReference type="ARBA" id="ARBA00037999"/>
    </source>
</evidence>
<dbReference type="Pfam" id="PF01041">
    <property type="entry name" value="DegT_DnrJ_EryC1"/>
    <property type="match status" value="1"/>
</dbReference>
<keyword evidence="4" id="KW-1185">Reference proteome</keyword>
<proteinExistence type="inferred from homology"/>
<name>A0ABT2D0Q9_9BURK</name>
<dbReference type="InterPro" id="IPR015424">
    <property type="entry name" value="PyrdxlP-dep_Trfase"/>
</dbReference>
<dbReference type="Gene3D" id="3.40.640.10">
    <property type="entry name" value="Type I PLP-dependent aspartate aminotransferase-like (Major domain)"/>
    <property type="match status" value="1"/>
</dbReference>
<comment type="caution">
    <text evidence="3">The sequence shown here is derived from an EMBL/GenBank/DDBJ whole genome shotgun (WGS) entry which is preliminary data.</text>
</comment>
<keyword evidence="2" id="KW-0663">Pyridoxal phosphate</keyword>
<sequence>MRHPLKYADWSWREYAAAARCILTGRVRNGPNPDRLATRLAALYASSTVYPVNFGHTAIRLALDVFRAIEPARTEVVVPAYICPSVVETIAAAGLTAVPAAVGSDLNLLPSAVQAALTPATLAVIAPHMFGCPARIGEIESACRAAGVFLVDDAAQVVGERCDNRLLGTFGDVGVVSFAQSKAVVTGVRGSGGVLVVNNRDLDTLLRTAWAALPAPRGRLAAFAHFVWNYQWARFTGNSGYYLRRIGETLGRPDPAPPGPGRIANLDAAIALAQLARLPRIRERKVKAARDYQAALARIPGVGVPQFADGRYLSRIMLSLPPDTHLDMLREELKRRGIASRLGYQEPVRAGQPDDPALARARRLLGLPFGGAMATSDIEEICGALRSALAAAQTDPVERKQNEPYQTAH</sequence>
<dbReference type="Gene3D" id="3.90.1150.10">
    <property type="entry name" value="Aspartate Aminotransferase, domain 1"/>
    <property type="match status" value="1"/>
</dbReference>
<dbReference type="SUPFAM" id="SSF53383">
    <property type="entry name" value="PLP-dependent transferases"/>
    <property type="match status" value="1"/>
</dbReference>
<dbReference type="GO" id="GO:0008483">
    <property type="term" value="F:transaminase activity"/>
    <property type="evidence" value="ECO:0007669"/>
    <property type="project" value="UniProtKB-KW"/>
</dbReference>
<dbReference type="PANTHER" id="PTHR30244">
    <property type="entry name" value="TRANSAMINASE"/>
    <property type="match status" value="1"/>
</dbReference>
<dbReference type="InterPro" id="IPR000653">
    <property type="entry name" value="DegT/StrS_aminotransferase"/>
</dbReference>
<dbReference type="InterPro" id="IPR015421">
    <property type="entry name" value="PyrdxlP-dep_Trfase_major"/>
</dbReference>
<evidence type="ECO:0000313" key="3">
    <source>
        <dbReference type="EMBL" id="MCS0658943.1"/>
    </source>
</evidence>
<keyword evidence="3" id="KW-0032">Aminotransferase</keyword>
<protein>
    <submittedName>
        <fullName evidence="3">DegT/DnrJ/EryC1/StrS family aminotransferase</fullName>
    </submittedName>
</protein>
<dbReference type="InterPro" id="IPR015422">
    <property type="entry name" value="PyrdxlP-dep_Trfase_small"/>
</dbReference>